<dbReference type="OrthoDB" id="5984008at2759"/>
<feature type="compositionally biased region" description="Basic and acidic residues" evidence="11">
    <location>
        <begin position="893"/>
        <end position="905"/>
    </location>
</feature>
<keyword evidence="3 12" id="KW-0812">Transmembrane</keyword>
<protein>
    <submittedName>
        <fullName evidence="15">Ionotropic receptor 25a</fullName>
    </submittedName>
</protein>
<evidence type="ECO:0000256" key="11">
    <source>
        <dbReference type="SAM" id="MobiDB-lite"/>
    </source>
</evidence>
<dbReference type="InterPro" id="IPR001320">
    <property type="entry name" value="Iontro_rcpt_C"/>
</dbReference>
<dbReference type="SMART" id="SM00918">
    <property type="entry name" value="Lig_chan-Glu_bd"/>
    <property type="match status" value="1"/>
</dbReference>
<name>A0A3R7CL98_CLOSI</name>
<dbReference type="SUPFAM" id="SSF53850">
    <property type="entry name" value="Periplasmic binding protein-like II"/>
    <property type="match status" value="1"/>
</dbReference>
<feature type="transmembrane region" description="Helical" evidence="12">
    <location>
        <begin position="853"/>
        <end position="877"/>
    </location>
</feature>
<evidence type="ECO:0000256" key="10">
    <source>
        <dbReference type="ARBA" id="ARBA00023303"/>
    </source>
</evidence>
<feature type="region of interest" description="Disordered" evidence="11">
    <location>
        <begin position="890"/>
        <end position="941"/>
    </location>
</feature>
<feature type="transmembrane region" description="Helical" evidence="12">
    <location>
        <begin position="559"/>
        <end position="587"/>
    </location>
</feature>
<evidence type="ECO:0000259" key="14">
    <source>
        <dbReference type="SMART" id="SM00918"/>
    </source>
</evidence>
<dbReference type="AlphaFoldDB" id="A0A3R7CL98"/>
<feature type="domain" description="Ionotropic glutamate receptor L-glutamate and glycine-binding" evidence="14">
    <location>
        <begin position="456"/>
        <end position="512"/>
    </location>
</feature>
<feature type="domain" description="Ionotropic glutamate receptor C-terminal" evidence="13">
    <location>
        <begin position="449"/>
        <end position="834"/>
    </location>
</feature>
<comment type="caution">
    <text evidence="15">The sequence shown here is derived from an EMBL/GenBank/DDBJ whole genome shotgun (WGS) entry which is preliminary data.</text>
</comment>
<evidence type="ECO:0000256" key="8">
    <source>
        <dbReference type="ARBA" id="ARBA00023180"/>
    </source>
</evidence>
<proteinExistence type="predicted"/>
<dbReference type="EMBL" id="NIRI02000056">
    <property type="protein sequence ID" value="KAG5443928.1"/>
    <property type="molecule type" value="Genomic_DNA"/>
</dbReference>
<reference evidence="15 16" key="1">
    <citation type="journal article" date="2018" name="Biotechnol. Adv.">
        <title>Improved genomic resources and new bioinformatic workflow for the carcinogenic parasite Clonorchis sinensis: Biotechnological implications.</title>
        <authorList>
            <person name="Wang D."/>
            <person name="Korhonen P.K."/>
            <person name="Gasser R.B."/>
            <person name="Young N.D."/>
        </authorList>
    </citation>
    <scope>NUCLEOTIDE SEQUENCE [LARGE SCALE GENOMIC DNA]</scope>
    <source>
        <strain evidence="15">Cs-k2</strain>
    </source>
</reference>
<dbReference type="FunFam" id="1.10.287.70:FF:000143">
    <property type="entry name" value="Probable glutamate receptor"/>
    <property type="match status" value="1"/>
</dbReference>
<dbReference type="SMART" id="SM00079">
    <property type="entry name" value="PBPe"/>
    <property type="match status" value="1"/>
</dbReference>
<dbReference type="InterPro" id="IPR019594">
    <property type="entry name" value="Glu/Gly-bd"/>
</dbReference>
<feature type="transmembrane region" description="Helical" evidence="12">
    <location>
        <begin position="641"/>
        <end position="661"/>
    </location>
</feature>
<keyword evidence="9" id="KW-1071">Ligand-gated ion channel</keyword>
<sequence length="941" mass="104346">MHGYMANLLYAAVVLPPSLPEFQKAVDLAIREINMNPPAYAGQGVTSSVYRLDPDNATEIDEVTKQICSDIQAKTALHPDVLLDLTTSKTNPCFLRYLARQLDSGIMTAAPTECPSLELVSSNLEASNTTVLVGVPSIRFPSAAEVAALSAFGSRLASARFSDTVFATDEYLGPNSLFSDFGALEFVGRYFIKLQSDLSQTDMLALLEKLHRIVHSQLWSFKVNQPTMRRVLNSLAIADWTNDLLETAWMLYDESLNEAVCEPLCYTDEDGQKKCGVLNHPKTFYCLKLDMSNADLLALDRVKTAVGESWKQVDVDQLGIVSAYEAVKTTALALGQLIMTAQWPESIDDNEVNLCNVSPPKLNVSTRYYKFAEAVRKLPSRIGAAGEIVFNGSVFNHNARVRLMRCDTDGSKSSNRCEDMKAVYFYGTNEVILENETLPSLGRGHPLRVLVIPDPPFVIKTEDGWTGYSVEVFEKIADALGLDYVYIEQLDHIYGVKLPNGHWNGVIGEIASKHADVGLGPIVQDGERKLVVDFTIPYYVSAGLAMVVSTKTDQELGPFFFLEVFTGPVWICCITAVVFVSLLVYALDRFSPYSFQNQALKDNGASEAGTMFTLKESVWYVLGACTQQGESLDPRSTSTRILITGHWIFVVIMVSMFSANLSARLTVSGLKEEIKSLEQLAGQTEVKYTLRSDSAEYAFFRKMYEVEESLFRIWRYLSSNLTEFSSNYSVWQYPITERYGTIFKRMEEWGFTQDTVDSLAHVRKGWVVFMESSLAAYHIASACDLKELGERIGSWDYGIALPLKSFLTPNMNSMILHLKAENILDDLEHKWWSTNITGCPEPSASIGFGLEQVGGMFIILACGFLSAALILGMELLFYRVILKRLRKGNKTAPMDDEKPADKADARGAQGGTPPPALVVTPPDCVNVNDDSSAPPPYARNP</sequence>
<dbReference type="Proteomes" id="UP000286415">
    <property type="component" value="Unassembled WGS sequence"/>
</dbReference>
<evidence type="ECO:0000256" key="6">
    <source>
        <dbReference type="ARBA" id="ARBA00023136"/>
    </source>
</evidence>
<dbReference type="Gene3D" id="1.10.287.70">
    <property type="match status" value="1"/>
</dbReference>
<keyword evidence="4 12" id="KW-1133">Transmembrane helix</keyword>
<dbReference type="STRING" id="79923.A0A3R7CL98"/>
<evidence type="ECO:0000256" key="4">
    <source>
        <dbReference type="ARBA" id="ARBA00022989"/>
    </source>
</evidence>
<dbReference type="GO" id="GO:0016020">
    <property type="term" value="C:membrane"/>
    <property type="evidence" value="ECO:0007669"/>
    <property type="project" value="UniProtKB-SubCell"/>
</dbReference>
<keyword evidence="7 15" id="KW-0675">Receptor</keyword>
<dbReference type="Pfam" id="PF00060">
    <property type="entry name" value="Lig_chan"/>
    <property type="match status" value="1"/>
</dbReference>
<evidence type="ECO:0000256" key="5">
    <source>
        <dbReference type="ARBA" id="ARBA00023065"/>
    </source>
</evidence>
<evidence type="ECO:0000256" key="1">
    <source>
        <dbReference type="ARBA" id="ARBA00004141"/>
    </source>
</evidence>
<keyword evidence="10" id="KW-0407">Ion channel</keyword>
<evidence type="ECO:0000256" key="2">
    <source>
        <dbReference type="ARBA" id="ARBA00022448"/>
    </source>
</evidence>
<evidence type="ECO:0000259" key="13">
    <source>
        <dbReference type="SMART" id="SM00079"/>
    </source>
</evidence>
<reference evidence="15 16" key="2">
    <citation type="journal article" date="2021" name="Genomics">
        <title>High-quality reference genome for Clonorchis sinensis.</title>
        <authorList>
            <person name="Young N.D."/>
            <person name="Stroehlein A.J."/>
            <person name="Kinkar L."/>
            <person name="Wang T."/>
            <person name="Sohn W.M."/>
            <person name="Chang B.C.H."/>
            <person name="Kaur P."/>
            <person name="Weisz D."/>
            <person name="Dudchenko O."/>
            <person name="Aiden E.L."/>
            <person name="Korhonen P.K."/>
            <person name="Gasser R.B."/>
        </authorList>
    </citation>
    <scope>NUCLEOTIDE SEQUENCE [LARGE SCALE GENOMIC DNA]</scope>
    <source>
        <strain evidence="15">Cs-k2</strain>
    </source>
</reference>
<evidence type="ECO:0000256" key="7">
    <source>
        <dbReference type="ARBA" id="ARBA00023170"/>
    </source>
</evidence>
<dbReference type="InParanoid" id="A0A3R7CL98"/>
<keyword evidence="8" id="KW-0325">Glycoprotein</keyword>
<evidence type="ECO:0000256" key="9">
    <source>
        <dbReference type="ARBA" id="ARBA00023286"/>
    </source>
</evidence>
<dbReference type="Gene3D" id="3.40.190.10">
    <property type="entry name" value="Periplasmic binding protein-like II"/>
    <property type="match status" value="1"/>
</dbReference>
<keyword evidence="5" id="KW-0406">Ion transport</keyword>
<gene>
    <name evidence="15" type="ORF">CSKR_100822</name>
</gene>
<dbReference type="Pfam" id="PF10613">
    <property type="entry name" value="Lig_chan-Glu_bd"/>
    <property type="match status" value="1"/>
</dbReference>
<comment type="subcellular location">
    <subcellularLocation>
        <location evidence="1">Membrane</location>
        <topology evidence="1">Multi-pass membrane protein</topology>
    </subcellularLocation>
</comment>
<dbReference type="InterPro" id="IPR015683">
    <property type="entry name" value="Ionotropic_Glu_rcpt"/>
</dbReference>
<keyword evidence="16" id="KW-1185">Reference proteome</keyword>
<keyword evidence="6 12" id="KW-0472">Membrane</keyword>
<keyword evidence="2" id="KW-0813">Transport</keyword>
<evidence type="ECO:0000313" key="15">
    <source>
        <dbReference type="EMBL" id="KAG5443928.1"/>
    </source>
</evidence>
<evidence type="ECO:0000313" key="16">
    <source>
        <dbReference type="Proteomes" id="UP000286415"/>
    </source>
</evidence>
<accession>A0A3R7CL98</accession>
<evidence type="ECO:0000256" key="3">
    <source>
        <dbReference type="ARBA" id="ARBA00022692"/>
    </source>
</evidence>
<dbReference type="GO" id="GO:0015276">
    <property type="term" value="F:ligand-gated monoatomic ion channel activity"/>
    <property type="evidence" value="ECO:0007669"/>
    <property type="project" value="InterPro"/>
</dbReference>
<dbReference type="PANTHER" id="PTHR18966">
    <property type="entry name" value="IONOTROPIC GLUTAMATE RECEPTOR"/>
    <property type="match status" value="1"/>
</dbReference>
<organism evidence="15 16">
    <name type="scientific">Clonorchis sinensis</name>
    <name type="common">Chinese liver fluke</name>
    <dbReference type="NCBI Taxonomy" id="79923"/>
    <lineage>
        <taxon>Eukaryota</taxon>
        <taxon>Metazoa</taxon>
        <taxon>Spiralia</taxon>
        <taxon>Lophotrochozoa</taxon>
        <taxon>Platyhelminthes</taxon>
        <taxon>Trematoda</taxon>
        <taxon>Digenea</taxon>
        <taxon>Opisthorchiida</taxon>
        <taxon>Opisthorchiata</taxon>
        <taxon>Opisthorchiidae</taxon>
        <taxon>Clonorchis</taxon>
    </lineage>
</organism>
<evidence type="ECO:0000256" key="12">
    <source>
        <dbReference type="SAM" id="Phobius"/>
    </source>
</evidence>